<protein>
    <submittedName>
        <fullName evidence="1">Uncharacterized protein</fullName>
    </submittedName>
</protein>
<name>A0A401Q9F4_SCYTO</name>
<evidence type="ECO:0000313" key="1">
    <source>
        <dbReference type="EMBL" id="GCB82014.1"/>
    </source>
</evidence>
<dbReference type="EMBL" id="BFAA01025790">
    <property type="protein sequence ID" value="GCB82014.1"/>
    <property type="molecule type" value="Genomic_DNA"/>
</dbReference>
<comment type="caution">
    <text evidence="1">The sequence shown here is derived from an EMBL/GenBank/DDBJ whole genome shotgun (WGS) entry which is preliminary data.</text>
</comment>
<proteinExistence type="predicted"/>
<dbReference type="InterPro" id="IPR024079">
    <property type="entry name" value="MetalloPept_cat_dom_sf"/>
</dbReference>
<feature type="non-terminal residue" evidence="1">
    <location>
        <position position="69"/>
    </location>
</feature>
<dbReference type="Proteomes" id="UP000288216">
    <property type="component" value="Unassembled WGS sequence"/>
</dbReference>
<evidence type="ECO:0000313" key="2">
    <source>
        <dbReference type="Proteomes" id="UP000288216"/>
    </source>
</evidence>
<sequence>AAELLRDASLGSQVRVHLTKMVILNQPVHGLAITRNLTSSLIDLCRWSQTINPKNDSDPLHADLVLYVT</sequence>
<dbReference type="OrthoDB" id="412680at2759"/>
<dbReference type="STRING" id="75743.A0A401Q9F4"/>
<organism evidence="1 2">
    <name type="scientific">Scyliorhinus torazame</name>
    <name type="common">Cloudy catshark</name>
    <name type="synonym">Catulus torazame</name>
    <dbReference type="NCBI Taxonomy" id="75743"/>
    <lineage>
        <taxon>Eukaryota</taxon>
        <taxon>Metazoa</taxon>
        <taxon>Chordata</taxon>
        <taxon>Craniata</taxon>
        <taxon>Vertebrata</taxon>
        <taxon>Chondrichthyes</taxon>
        <taxon>Elasmobranchii</taxon>
        <taxon>Galeomorphii</taxon>
        <taxon>Galeoidea</taxon>
        <taxon>Carcharhiniformes</taxon>
        <taxon>Scyliorhinidae</taxon>
        <taxon>Scyliorhinus</taxon>
    </lineage>
</organism>
<accession>A0A401Q9F4</accession>
<dbReference type="GO" id="GO:0008237">
    <property type="term" value="F:metallopeptidase activity"/>
    <property type="evidence" value="ECO:0007669"/>
    <property type="project" value="InterPro"/>
</dbReference>
<dbReference type="AlphaFoldDB" id="A0A401Q9F4"/>
<feature type="non-terminal residue" evidence="1">
    <location>
        <position position="1"/>
    </location>
</feature>
<keyword evidence="2" id="KW-1185">Reference proteome</keyword>
<gene>
    <name evidence="1" type="ORF">scyTo_0023050</name>
</gene>
<dbReference type="Gene3D" id="3.40.390.10">
    <property type="entry name" value="Collagenase (Catalytic Domain)"/>
    <property type="match status" value="1"/>
</dbReference>
<reference evidence="1 2" key="1">
    <citation type="journal article" date="2018" name="Nat. Ecol. Evol.">
        <title>Shark genomes provide insights into elasmobranch evolution and the origin of vertebrates.</title>
        <authorList>
            <person name="Hara Y"/>
            <person name="Yamaguchi K"/>
            <person name="Onimaru K"/>
            <person name="Kadota M"/>
            <person name="Koyanagi M"/>
            <person name="Keeley SD"/>
            <person name="Tatsumi K"/>
            <person name="Tanaka K"/>
            <person name="Motone F"/>
            <person name="Kageyama Y"/>
            <person name="Nozu R"/>
            <person name="Adachi N"/>
            <person name="Nishimura O"/>
            <person name="Nakagawa R"/>
            <person name="Tanegashima C"/>
            <person name="Kiyatake I"/>
            <person name="Matsumoto R"/>
            <person name="Murakumo K"/>
            <person name="Nishida K"/>
            <person name="Terakita A"/>
            <person name="Kuratani S"/>
            <person name="Sato K"/>
            <person name="Hyodo S Kuraku.S."/>
        </authorList>
    </citation>
    <scope>NUCLEOTIDE SEQUENCE [LARGE SCALE GENOMIC DNA]</scope>
</reference>